<dbReference type="EMBL" id="JASCTH010000001">
    <property type="protein sequence ID" value="MDI6097152.1"/>
    <property type="molecule type" value="Genomic_DNA"/>
</dbReference>
<reference evidence="1 2" key="1">
    <citation type="submission" date="2023-05" db="EMBL/GenBank/DDBJ databases">
        <title>Actinoplanes sp. NEAU-A12 genome sequencing.</title>
        <authorList>
            <person name="Wang Z.-S."/>
        </authorList>
    </citation>
    <scope>NUCLEOTIDE SEQUENCE [LARGE SCALE GENOMIC DNA]</scope>
    <source>
        <strain evidence="1 2">NEAU-A12</strain>
    </source>
</reference>
<comment type="caution">
    <text evidence="1">The sequence shown here is derived from an EMBL/GenBank/DDBJ whole genome shotgun (WGS) entry which is preliminary data.</text>
</comment>
<evidence type="ECO:0000313" key="1">
    <source>
        <dbReference type="EMBL" id="MDI6097152.1"/>
    </source>
</evidence>
<accession>A0ABT6WBN9</accession>
<keyword evidence="2" id="KW-1185">Reference proteome</keyword>
<protein>
    <submittedName>
        <fullName evidence="1">Uncharacterized protein</fullName>
    </submittedName>
</protein>
<dbReference type="Proteomes" id="UP001241758">
    <property type="component" value="Unassembled WGS sequence"/>
</dbReference>
<organism evidence="1 2">
    <name type="scientific">Actinoplanes sandaracinus</name>
    <dbReference type="NCBI Taxonomy" id="3045177"/>
    <lineage>
        <taxon>Bacteria</taxon>
        <taxon>Bacillati</taxon>
        <taxon>Actinomycetota</taxon>
        <taxon>Actinomycetes</taxon>
        <taxon>Micromonosporales</taxon>
        <taxon>Micromonosporaceae</taxon>
        <taxon>Actinoplanes</taxon>
    </lineage>
</organism>
<name>A0ABT6WBN9_9ACTN</name>
<evidence type="ECO:0000313" key="2">
    <source>
        <dbReference type="Proteomes" id="UP001241758"/>
    </source>
</evidence>
<dbReference type="RefSeq" id="WP_282756385.1">
    <property type="nucleotide sequence ID" value="NZ_JASCTH010000001.1"/>
</dbReference>
<sequence length="82" mass="9734">MGFVKRFVLSMVASKLQRMSHGRHNPAVDGLLREVNHRIARQQGYGHHPGAYGHHGGYGHHGHYRQHGHYRHHGHYRRRRWF</sequence>
<gene>
    <name evidence="1" type="ORF">QLQ12_00830</name>
</gene>
<proteinExistence type="predicted"/>